<sequence>MYRCTLVVILILSQIVLPLEGFRLSDILRWPWSRRTTTLPPTRPTTRNRTYWFSRCSAKYYGGCIYPYDCFCPKPPPVAYMRLTLKDSPWYYNNKTKKCQQARGDPSGCNRFTSRIECLMSCKLPLKRRQIYVNGWRRYN</sequence>
<dbReference type="AlphaFoldDB" id="A0A6G5A807"/>
<evidence type="ECO:0000256" key="1">
    <source>
        <dbReference type="SAM" id="SignalP"/>
    </source>
</evidence>
<feature type="chain" id="PRO_5026236101" evidence="1">
    <location>
        <begin position="22"/>
        <end position="140"/>
    </location>
</feature>
<dbReference type="GO" id="GO:0004867">
    <property type="term" value="F:serine-type endopeptidase inhibitor activity"/>
    <property type="evidence" value="ECO:0007669"/>
    <property type="project" value="InterPro"/>
</dbReference>
<keyword evidence="1" id="KW-0732">Signal</keyword>
<accession>A0A6G5A807</accession>
<dbReference type="InterPro" id="IPR036880">
    <property type="entry name" value="Kunitz_BPTI_sf"/>
</dbReference>
<dbReference type="Gene3D" id="4.10.410.10">
    <property type="entry name" value="Pancreatic trypsin inhibitor Kunitz domain"/>
    <property type="match status" value="1"/>
</dbReference>
<dbReference type="SUPFAM" id="SSF57362">
    <property type="entry name" value="BPTI-like"/>
    <property type="match status" value="1"/>
</dbReference>
<name>A0A6G5A807_RHIMP</name>
<protein>
    <submittedName>
        <fullName evidence="2">Putative bovine pancreatic trypsin inhibitor</fullName>
    </submittedName>
</protein>
<reference evidence="2" key="1">
    <citation type="submission" date="2020-03" db="EMBL/GenBank/DDBJ databases">
        <title>A transcriptome and proteome of the tick Rhipicephalus microplus shaped by the genetic composition of its hosts and developmental stage.</title>
        <authorList>
            <person name="Garcia G.R."/>
            <person name="Ribeiro J.M.C."/>
            <person name="Maruyama S.R."/>
            <person name="Gardinasse L.G."/>
            <person name="Nelson K."/>
            <person name="Ferreira B.R."/>
            <person name="Andrade T.G."/>
            <person name="Santos I.K.F.M."/>
        </authorList>
    </citation>
    <scope>NUCLEOTIDE SEQUENCE</scope>
    <source>
        <strain evidence="2">NSGR</strain>
        <tissue evidence="2">Salivary glands</tissue>
    </source>
</reference>
<evidence type="ECO:0000313" key="2">
    <source>
        <dbReference type="EMBL" id="NIE46929.1"/>
    </source>
</evidence>
<dbReference type="EMBL" id="GIKN01004656">
    <property type="protein sequence ID" value="NIE46929.1"/>
    <property type="molecule type" value="Transcribed_RNA"/>
</dbReference>
<organism evidence="2">
    <name type="scientific">Rhipicephalus microplus</name>
    <name type="common">Cattle tick</name>
    <name type="synonym">Boophilus microplus</name>
    <dbReference type="NCBI Taxonomy" id="6941"/>
    <lineage>
        <taxon>Eukaryota</taxon>
        <taxon>Metazoa</taxon>
        <taxon>Ecdysozoa</taxon>
        <taxon>Arthropoda</taxon>
        <taxon>Chelicerata</taxon>
        <taxon>Arachnida</taxon>
        <taxon>Acari</taxon>
        <taxon>Parasitiformes</taxon>
        <taxon>Ixodida</taxon>
        <taxon>Ixodoidea</taxon>
        <taxon>Ixodidae</taxon>
        <taxon>Rhipicephalinae</taxon>
        <taxon>Rhipicephalus</taxon>
        <taxon>Boophilus</taxon>
    </lineage>
</organism>
<feature type="signal peptide" evidence="1">
    <location>
        <begin position="1"/>
        <end position="21"/>
    </location>
</feature>
<proteinExistence type="predicted"/>